<dbReference type="InParanoid" id="A0A1E7F2H9"/>
<reference evidence="2 3" key="1">
    <citation type="submission" date="2016-09" db="EMBL/GenBank/DDBJ databases">
        <title>Extensive genetic diversity and differential bi-allelic expression allows diatom success in the polar Southern Ocean.</title>
        <authorList>
            <consortium name="DOE Joint Genome Institute"/>
            <person name="Mock T."/>
            <person name="Otillar R.P."/>
            <person name="Strauss J."/>
            <person name="Dupont C."/>
            <person name="Frickenhaus S."/>
            <person name="Maumus F."/>
            <person name="Mcmullan M."/>
            <person name="Sanges R."/>
            <person name="Schmutz J."/>
            <person name="Toseland A."/>
            <person name="Valas R."/>
            <person name="Veluchamy A."/>
            <person name="Ward B.J."/>
            <person name="Allen A."/>
            <person name="Barry K."/>
            <person name="Falciatore A."/>
            <person name="Ferrante M."/>
            <person name="Fortunato A.E."/>
            <person name="Gloeckner G."/>
            <person name="Gruber A."/>
            <person name="Hipkin R."/>
            <person name="Janech M."/>
            <person name="Kroth P."/>
            <person name="Leese F."/>
            <person name="Lindquist E."/>
            <person name="Lyon B.R."/>
            <person name="Martin J."/>
            <person name="Mayer C."/>
            <person name="Parker M."/>
            <person name="Quesneville H."/>
            <person name="Raymond J."/>
            <person name="Uhlig C."/>
            <person name="Valentin K.U."/>
            <person name="Worden A.Z."/>
            <person name="Armbrust E.V."/>
            <person name="Bowler C."/>
            <person name="Green B."/>
            <person name="Moulton V."/>
            <person name="Van Oosterhout C."/>
            <person name="Grigoriev I."/>
        </authorList>
    </citation>
    <scope>NUCLEOTIDE SEQUENCE [LARGE SCALE GENOMIC DNA]</scope>
    <source>
        <strain evidence="2 3">CCMP1102</strain>
    </source>
</reference>
<feature type="region of interest" description="Disordered" evidence="1">
    <location>
        <begin position="195"/>
        <end position="287"/>
    </location>
</feature>
<dbReference type="EMBL" id="KV784365">
    <property type="protein sequence ID" value="OEU12390.1"/>
    <property type="molecule type" value="Genomic_DNA"/>
</dbReference>
<organism evidence="2 3">
    <name type="scientific">Fragilariopsis cylindrus CCMP1102</name>
    <dbReference type="NCBI Taxonomy" id="635003"/>
    <lineage>
        <taxon>Eukaryota</taxon>
        <taxon>Sar</taxon>
        <taxon>Stramenopiles</taxon>
        <taxon>Ochrophyta</taxon>
        <taxon>Bacillariophyta</taxon>
        <taxon>Bacillariophyceae</taxon>
        <taxon>Bacillariophycidae</taxon>
        <taxon>Bacillariales</taxon>
        <taxon>Bacillariaceae</taxon>
        <taxon>Fragilariopsis</taxon>
    </lineage>
</organism>
<feature type="compositionally biased region" description="Basic and acidic residues" evidence="1">
    <location>
        <begin position="42"/>
        <end position="65"/>
    </location>
</feature>
<feature type="region of interest" description="Disordered" evidence="1">
    <location>
        <begin position="42"/>
        <end position="105"/>
    </location>
</feature>
<proteinExistence type="predicted"/>
<dbReference type="KEGG" id="fcy:FRACYDRAFT_270622"/>
<evidence type="ECO:0000256" key="1">
    <source>
        <dbReference type="SAM" id="MobiDB-lite"/>
    </source>
</evidence>
<dbReference type="Proteomes" id="UP000095751">
    <property type="component" value="Unassembled WGS sequence"/>
</dbReference>
<feature type="compositionally biased region" description="Acidic residues" evidence="1">
    <location>
        <begin position="231"/>
        <end position="248"/>
    </location>
</feature>
<gene>
    <name evidence="2" type="ORF">FRACYDRAFT_270622</name>
</gene>
<evidence type="ECO:0000313" key="3">
    <source>
        <dbReference type="Proteomes" id="UP000095751"/>
    </source>
</evidence>
<protein>
    <submittedName>
        <fullName evidence="2">Uncharacterized protein</fullName>
    </submittedName>
</protein>
<feature type="compositionally biased region" description="Low complexity" evidence="1">
    <location>
        <begin position="67"/>
        <end position="76"/>
    </location>
</feature>
<feature type="compositionally biased region" description="Low complexity" evidence="1">
    <location>
        <begin position="95"/>
        <end position="105"/>
    </location>
</feature>
<accession>A0A1E7F2H9</accession>
<evidence type="ECO:0000313" key="2">
    <source>
        <dbReference type="EMBL" id="OEU12390.1"/>
    </source>
</evidence>
<dbReference type="OrthoDB" id="191334at2759"/>
<sequence length="287" mass="31910">MDRPHIPPKHQLWQSFRHINASDEMFFPTALALLGELRYSKEGHDTQKGRSRDEELSSQTRERGDASSSSTGVLSSPTRNATHNEAASKDEARSTADSGSSSSTTVPIKNECIILKPVTYTDWSQGMKNPALFTRGETDLKRVSKLARNNGCLMARKFATHISVPGIPSNEQNITGEISIEQWFSVIKEIKYEEEEEAKKVPAPIPPISEGEQEQEPNKPIILSEKNDTEIEKDDDANDSSSGDDNDDYDGRSSISPPSPSLKATDEDEKEVDIEEKDIDEGEFQLE</sequence>
<name>A0A1E7F2H9_9STRA</name>
<feature type="compositionally biased region" description="Acidic residues" evidence="1">
    <location>
        <begin position="266"/>
        <end position="287"/>
    </location>
</feature>
<dbReference type="AlphaFoldDB" id="A0A1E7F2H9"/>
<keyword evidence="3" id="KW-1185">Reference proteome</keyword>